<dbReference type="GO" id="GO:0005230">
    <property type="term" value="F:extracellular ligand-gated monoatomic ion channel activity"/>
    <property type="evidence" value="ECO:0007669"/>
    <property type="project" value="InterPro"/>
</dbReference>
<dbReference type="GO" id="GO:0005886">
    <property type="term" value="C:plasma membrane"/>
    <property type="evidence" value="ECO:0007669"/>
    <property type="project" value="UniProtKB-SubCell"/>
</dbReference>
<proteinExistence type="inferred from homology"/>
<evidence type="ECO:0000256" key="7">
    <source>
        <dbReference type="ARBA" id="ARBA00022989"/>
    </source>
</evidence>
<keyword evidence="8 11" id="KW-0406">Ion transport</keyword>
<feature type="transmembrane region" description="Helical" evidence="11">
    <location>
        <begin position="225"/>
        <end position="242"/>
    </location>
</feature>
<protein>
    <submittedName>
        <fullName evidence="15">Neur_chan_LBD domain-containing protein</fullName>
    </submittedName>
</protein>
<dbReference type="SUPFAM" id="SSF63712">
    <property type="entry name" value="Nicotinic receptor ligand binding domain-like"/>
    <property type="match status" value="1"/>
</dbReference>
<feature type="transmembrane region" description="Helical" evidence="11">
    <location>
        <begin position="475"/>
        <end position="494"/>
    </location>
</feature>
<evidence type="ECO:0000256" key="10">
    <source>
        <dbReference type="ARBA" id="ARBA00023303"/>
    </source>
</evidence>
<dbReference type="InterPro" id="IPR006029">
    <property type="entry name" value="Neurotrans-gated_channel_TM"/>
</dbReference>
<dbReference type="Proteomes" id="UP000492821">
    <property type="component" value="Unassembled WGS sequence"/>
</dbReference>
<dbReference type="AlphaFoldDB" id="A0A7E4VN77"/>
<dbReference type="Pfam" id="PF02931">
    <property type="entry name" value="Neur_chan_LBD"/>
    <property type="match status" value="1"/>
</dbReference>
<evidence type="ECO:0000313" key="14">
    <source>
        <dbReference type="Proteomes" id="UP000492821"/>
    </source>
</evidence>
<evidence type="ECO:0000256" key="2">
    <source>
        <dbReference type="ARBA" id="ARBA00004236"/>
    </source>
</evidence>
<reference evidence="15" key="2">
    <citation type="submission" date="2020-10" db="UniProtKB">
        <authorList>
            <consortium name="WormBaseParasite"/>
        </authorList>
    </citation>
    <scope>IDENTIFICATION</scope>
</reference>
<evidence type="ECO:0000256" key="1">
    <source>
        <dbReference type="ARBA" id="ARBA00004141"/>
    </source>
</evidence>
<keyword evidence="14" id="KW-1185">Reference proteome</keyword>
<evidence type="ECO:0000256" key="4">
    <source>
        <dbReference type="ARBA" id="ARBA00022475"/>
    </source>
</evidence>
<keyword evidence="3 11" id="KW-0813">Transport</keyword>
<keyword evidence="9 11" id="KW-0472">Membrane</keyword>
<sequence length="511" mass="58019">MSANDNLKDRLQKNARRPPWSSEYAKPLDVKIGIYVESLGKFQSTEMSFDVDLYLYMSWNDYTLNHTEPEYILVNDPKVREQIWLPDLYFANARTAFFHDVTVPNFNLFIAQDGTIAYSSRVTLTVACNLMLSHYPMDHQVCQIKILSYAYIANQVNVTWFSREPIRYNPEIGLPEFIIQNIDKSYCDGTYMYAIMQGSHRIDKFSCLEALIFLRRAVGYHVVQSYIPTALIVIISWVSFWIDRRAVPARVTLSFTTLLSLSTLGNGLRFGLPMVSYAKALDYYYGMSIESDDDEMGPYIPSNIKKHSYHLLGGRTSAKPTEKASSFSSSKMPMFSAFRAKSALSRSISPLNENGNGCKMSNGSTTARAPTVPTAEVDIDASTMHLDTTFQGSVGVDLNTCKLIDESSTKTSVSDEEWPEPMIAITPSLYHSQRTEKRPPPRGRRDNTTIGVNHFVQLGFLNSRKALEIDKKSRILFPLSFAIFNLLYWVYYLYYIPATSTTYTGFDPNMS</sequence>
<keyword evidence="7 11" id="KW-1133">Transmembrane helix</keyword>
<evidence type="ECO:0000259" key="12">
    <source>
        <dbReference type="Pfam" id="PF02931"/>
    </source>
</evidence>
<dbReference type="WBParaSite" id="Pan_g22601.t1">
    <property type="protein sequence ID" value="Pan_g22601.t1"/>
    <property type="gene ID" value="Pan_g22601"/>
</dbReference>
<evidence type="ECO:0000256" key="6">
    <source>
        <dbReference type="ARBA" id="ARBA00022729"/>
    </source>
</evidence>
<feature type="domain" description="Neurotransmitter-gated ion-channel transmembrane" evidence="13">
    <location>
        <begin position="226"/>
        <end position="284"/>
    </location>
</feature>
<dbReference type="InterPro" id="IPR018000">
    <property type="entry name" value="Neurotransmitter_ion_chnl_CS"/>
</dbReference>
<evidence type="ECO:0000256" key="3">
    <source>
        <dbReference type="ARBA" id="ARBA00022448"/>
    </source>
</evidence>
<keyword evidence="10 11" id="KW-0407">Ion channel</keyword>
<dbReference type="InterPro" id="IPR006201">
    <property type="entry name" value="Neur_channel"/>
</dbReference>
<dbReference type="PRINTS" id="PR00252">
    <property type="entry name" value="NRIONCHANNEL"/>
</dbReference>
<evidence type="ECO:0000259" key="13">
    <source>
        <dbReference type="Pfam" id="PF02932"/>
    </source>
</evidence>
<dbReference type="InterPro" id="IPR036734">
    <property type="entry name" value="Neur_chan_lig-bd_sf"/>
</dbReference>
<keyword evidence="4" id="KW-1003">Cell membrane</keyword>
<dbReference type="FunFam" id="2.70.170.10:FF:000051">
    <property type="entry name" value="Ligand-Gated ion Channel"/>
    <property type="match status" value="1"/>
</dbReference>
<dbReference type="GO" id="GO:0004888">
    <property type="term" value="F:transmembrane signaling receptor activity"/>
    <property type="evidence" value="ECO:0007669"/>
    <property type="project" value="InterPro"/>
</dbReference>
<evidence type="ECO:0000313" key="15">
    <source>
        <dbReference type="WBParaSite" id="Pan_g22601.t1"/>
    </source>
</evidence>
<keyword evidence="6" id="KW-0732">Signal</keyword>
<dbReference type="InterPro" id="IPR006028">
    <property type="entry name" value="GABAA/Glycine_rcpt"/>
</dbReference>
<accession>A0A7E4VN77</accession>
<dbReference type="CDD" id="cd19049">
    <property type="entry name" value="LGIC_TM_anion"/>
    <property type="match status" value="1"/>
</dbReference>
<comment type="subcellular location">
    <subcellularLocation>
        <location evidence="2">Cell membrane</location>
    </subcellularLocation>
    <subcellularLocation>
        <location evidence="1">Membrane</location>
        <topology evidence="1">Multi-pass membrane protein</topology>
    </subcellularLocation>
</comment>
<organism evidence="14 15">
    <name type="scientific">Panagrellus redivivus</name>
    <name type="common">Microworm</name>
    <dbReference type="NCBI Taxonomy" id="6233"/>
    <lineage>
        <taxon>Eukaryota</taxon>
        <taxon>Metazoa</taxon>
        <taxon>Ecdysozoa</taxon>
        <taxon>Nematoda</taxon>
        <taxon>Chromadorea</taxon>
        <taxon>Rhabditida</taxon>
        <taxon>Tylenchina</taxon>
        <taxon>Panagrolaimomorpha</taxon>
        <taxon>Panagrolaimoidea</taxon>
        <taxon>Panagrolaimidae</taxon>
        <taxon>Panagrellus</taxon>
    </lineage>
</organism>
<dbReference type="InterPro" id="IPR038050">
    <property type="entry name" value="Neuro_actylchol_rec"/>
</dbReference>
<feature type="domain" description="Neurotransmitter-gated ion-channel ligand-binding" evidence="12">
    <location>
        <begin position="15"/>
        <end position="182"/>
    </location>
</feature>
<name>A0A7E4VN77_PANRE</name>
<dbReference type="CDD" id="cd18987">
    <property type="entry name" value="LGIC_ECD_anion"/>
    <property type="match status" value="1"/>
</dbReference>
<dbReference type="InterPro" id="IPR036719">
    <property type="entry name" value="Neuro-gated_channel_TM_sf"/>
</dbReference>
<dbReference type="Gene3D" id="1.20.58.390">
    <property type="entry name" value="Neurotransmitter-gated ion-channel transmembrane domain"/>
    <property type="match status" value="2"/>
</dbReference>
<keyword evidence="5 11" id="KW-0812">Transmembrane</keyword>
<evidence type="ECO:0000256" key="9">
    <source>
        <dbReference type="ARBA" id="ARBA00023136"/>
    </source>
</evidence>
<dbReference type="InterPro" id="IPR006202">
    <property type="entry name" value="Neur_chan_lig-bd"/>
</dbReference>
<reference evidence="14" key="1">
    <citation type="journal article" date="2013" name="Genetics">
        <title>The draft genome and transcriptome of Panagrellus redivivus are shaped by the harsh demands of a free-living lifestyle.</title>
        <authorList>
            <person name="Srinivasan J."/>
            <person name="Dillman A.R."/>
            <person name="Macchietto M.G."/>
            <person name="Heikkinen L."/>
            <person name="Lakso M."/>
            <person name="Fracchia K.M."/>
            <person name="Antoshechkin I."/>
            <person name="Mortazavi A."/>
            <person name="Wong G."/>
            <person name="Sternberg P.W."/>
        </authorList>
    </citation>
    <scope>NUCLEOTIDE SEQUENCE [LARGE SCALE GENOMIC DNA]</scope>
    <source>
        <strain evidence="14">MT8872</strain>
    </source>
</reference>
<comment type="similarity">
    <text evidence="11">Belongs to the ligand-gated ion channel (TC 1.A.9) family.</text>
</comment>
<dbReference type="PANTHER" id="PTHR18945">
    <property type="entry name" value="NEUROTRANSMITTER GATED ION CHANNEL"/>
    <property type="match status" value="1"/>
</dbReference>
<evidence type="ECO:0000256" key="5">
    <source>
        <dbReference type="ARBA" id="ARBA00022692"/>
    </source>
</evidence>
<evidence type="ECO:0000256" key="11">
    <source>
        <dbReference type="RuleBase" id="RU000687"/>
    </source>
</evidence>
<evidence type="ECO:0000256" key="8">
    <source>
        <dbReference type="ARBA" id="ARBA00023065"/>
    </source>
</evidence>
<dbReference type="PROSITE" id="PS00236">
    <property type="entry name" value="NEUROTR_ION_CHANNEL"/>
    <property type="match status" value="1"/>
</dbReference>
<comment type="caution">
    <text evidence="11">Lacks conserved residue(s) required for the propagation of feature annotation.</text>
</comment>
<dbReference type="Pfam" id="PF02932">
    <property type="entry name" value="Neur_chan_memb"/>
    <property type="match status" value="1"/>
</dbReference>
<dbReference type="SUPFAM" id="SSF90112">
    <property type="entry name" value="Neurotransmitter-gated ion-channel transmembrane pore"/>
    <property type="match status" value="1"/>
</dbReference>
<dbReference type="PRINTS" id="PR00253">
    <property type="entry name" value="GABAARECEPTR"/>
</dbReference>
<dbReference type="Gene3D" id="2.70.170.10">
    <property type="entry name" value="Neurotransmitter-gated ion-channel ligand-binding domain"/>
    <property type="match status" value="1"/>
</dbReference>